<feature type="signal peptide" evidence="5">
    <location>
        <begin position="1"/>
        <end position="22"/>
    </location>
</feature>
<name>A0A0D6A4W2_9LACO</name>
<dbReference type="PANTHER" id="PTHR47053">
    <property type="entry name" value="MUREIN DD-ENDOPEPTIDASE MEPH-RELATED"/>
    <property type="match status" value="1"/>
</dbReference>
<dbReference type="InterPro" id="IPR038765">
    <property type="entry name" value="Papain-like_cys_pep_sf"/>
</dbReference>
<gene>
    <name evidence="7" type="ORF">LBAT_1412</name>
</gene>
<dbReference type="KEGG" id="lae:LBAT_1412"/>
<evidence type="ECO:0000256" key="4">
    <source>
        <dbReference type="ARBA" id="ARBA00022807"/>
    </source>
</evidence>
<dbReference type="GO" id="GO:0008234">
    <property type="term" value="F:cysteine-type peptidase activity"/>
    <property type="evidence" value="ECO:0007669"/>
    <property type="project" value="UniProtKB-KW"/>
</dbReference>
<dbReference type="InterPro" id="IPR000064">
    <property type="entry name" value="NLP_P60_dom"/>
</dbReference>
<keyword evidence="5" id="KW-0732">Signal</keyword>
<proteinExistence type="inferred from homology"/>
<dbReference type="STRING" id="1600.LBAT_1412"/>
<dbReference type="RefSeq" id="WP_082137199.1">
    <property type="nucleotide sequence ID" value="NZ_AP014808.1"/>
</dbReference>
<accession>A0A0D6A4W2</accession>
<dbReference type="PROSITE" id="PS51935">
    <property type="entry name" value="NLPC_P60"/>
    <property type="match status" value="1"/>
</dbReference>
<dbReference type="PANTHER" id="PTHR47053:SF1">
    <property type="entry name" value="MUREIN DD-ENDOPEPTIDASE MEPH-RELATED"/>
    <property type="match status" value="1"/>
</dbReference>
<comment type="similarity">
    <text evidence="1">Belongs to the peptidase C40 family.</text>
</comment>
<organism evidence="7 8">
    <name type="scientific">Lactobacillus acetotolerans</name>
    <dbReference type="NCBI Taxonomy" id="1600"/>
    <lineage>
        <taxon>Bacteria</taxon>
        <taxon>Bacillati</taxon>
        <taxon>Bacillota</taxon>
        <taxon>Bacilli</taxon>
        <taxon>Lactobacillales</taxon>
        <taxon>Lactobacillaceae</taxon>
        <taxon>Lactobacillus</taxon>
    </lineage>
</organism>
<protein>
    <submittedName>
        <fullName evidence="7">Cell wall-associated hydrolase</fullName>
    </submittedName>
</protein>
<dbReference type="Pfam" id="PF00877">
    <property type="entry name" value="NLPC_P60"/>
    <property type="match status" value="1"/>
</dbReference>
<evidence type="ECO:0000313" key="8">
    <source>
        <dbReference type="Proteomes" id="UP000035709"/>
    </source>
</evidence>
<dbReference type="EMBL" id="AP014808">
    <property type="protein sequence ID" value="BAQ57801.1"/>
    <property type="molecule type" value="Genomic_DNA"/>
</dbReference>
<evidence type="ECO:0000313" key="7">
    <source>
        <dbReference type="EMBL" id="BAQ57801.1"/>
    </source>
</evidence>
<dbReference type="OrthoDB" id="1654978at2"/>
<dbReference type="PATRIC" id="fig|1600.4.peg.1442"/>
<evidence type="ECO:0000259" key="6">
    <source>
        <dbReference type="PROSITE" id="PS51935"/>
    </source>
</evidence>
<feature type="domain" description="NlpC/P60" evidence="6">
    <location>
        <begin position="184"/>
        <end position="304"/>
    </location>
</feature>
<dbReference type="InterPro" id="IPR051202">
    <property type="entry name" value="Peptidase_C40"/>
</dbReference>
<keyword evidence="2" id="KW-0645">Protease</keyword>
<sequence length="304" mass="33063">MKHKFFKIGAAAALTLTGVSVASALKPVTAASYKTPLKRVEVNYLPGKSIQIWTNYQGGQPIGYRAKNNSKWNVAKIAVDKKGNLWYRVGTNEWIQARYAIEIKKLAPKKTSDKVIKMPKKAKKQKKVNLSNLANQIKKTVNSKTTKTEIPAAKPTATQNTANNTATLPKAPVSQAASLPASTSAQAAAVVNLAEQQVGKGYGWGANGPDNFDCSSLVQYVYQQAAGINLPRTTYDQVKVGEDVPLDQLQPGDLLFWGSTTAPYHVAIYVGNNQYVNAATPEQGVILQTISSYYYPTCARRVLQ</sequence>
<keyword evidence="8" id="KW-1185">Reference proteome</keyword>
<keyword evidence="3 7" id="KW-0378">Hydrolase</keyword>
<keyword evidence="4" id="KW-0788">Thiol protease</keyword>
<evidence type="ECO:0000256" key="1">
    <source>
        <dbReference type="ARBA" id="ARBA00007074"/>
    </source>
</evidence>
<dbReference type="Gene3D" id="3.90.1720.10">
    <property type="entry name" value="endopeptidase domain like (from Nostoc punctiforme)"/>
    <property type="match status" value="1"/>
</dbReference>
<reference evidence="7 8" key="1">
    <citation type="submission" date="2015-03" db="EMBL/GenBank/DDBJ databases">
        <title>Complete genome sequence of Lactobacillus acetotolerans NBRC 13120.</title>
        <authorList>
            <person name="Toh H."/>
            <person name="Morita H."/>
            <person name="Fujita N."/>
        </authorList>
    </citation>
    <scope>NUCLEOTIDE SEQUENCE [LARGE SCALE GENOMIC DNA]</scope>
    <source>
        <strain evidence="7 8">NBRC 13120</strain>
    </source>
</reference>
<dbReference type="GO" id="GO:0006508">
    <property type="term" value="P:proteolysis"/>
    <property type="evidence" value="ECO:0007669"/>
    <property type="project" value="UniProtKB-KW"/>
</dbReference>
<evidence type="ECO:0000256" key="5">
    <source>
        <dbReference type="SAM" id="SignalP"/>
    </source>
</evidence>
<evidence type="ECO:0000256" key="2">
    <source>
        <dbReference type="ARBA" id="ARBA00022670"/>
    </source>
</evidence>
<dbReference type="Proteomes" id="UP000035709">
    <property type="component" value="Chromosome"/>
</dbReference>
<feature type="chain" id="PRO_5039266699" evidence="5">
    <location>
        <begin position="23"/>
        <end position="304"/>
    </location>
</feature>
<dbReference type="SUPFAM" id="SSF54001">
    <property type="entry name" value="Cysteine proteinases"/>
    <property type="match status" value="1"/>
</dbReference>
<dbReference type="AlphaFoldDB" id="A0A0D6A4W2"/>
<evidence type="ECO:0000256" key="3">
    <source>
        <dbReference type="ARBA" id="ARBA00022801"/>
    </source>
</evidence>